<organism evidence="1 2">
    <name type="scientific">Legionella busanensis</name>
    <dbReference type="NCBI Taxonomy" id="190655"/>
    <lineage>
        <taxon>Bacteria</taxon>
        <taxon>Pseudomonadati</taxon>
        <taxon>Pseudomonadota</taxon>
        <taxon>Gammaproteobacteria</taxon>
        <taxon>Legionellales</taxon>
        <taxon>Legionellaceae</taxon>
        <taxon>Legionella</taxon>
    </lineage>
</organism>
<reference evidence="1 2" key="1">
    <citation type="submission" date="2018-06" db="EMBL/GenBank/DDBJ databases">
        <authorList>
            <consortium name="Pathogen Informatics"/>
            <person name="Doyle S."/>
        </authorList>
    </citation>
    <scope>NUCLEOTIDE SEQUENCE [LARGE SCALE GENOMIC DNA]</scope>
    <source>
        <strain evidence="1 2">NCTC13316</strain>
    </source>
</reference>
<protein>
    <submittedName>
        <fullName evidence="1">Uncharacterized protein</fullName>
    </submittedName>
</protein>
<keyword evidence="2" id="KW-1185">Reference proteome</keyword>
<dbReference type="EMBL" id="UGOD01000001">
    <property type="protein sequence ID" value="STX52395.1"/>
    <property type="molecule type" value="Genomic_DNA"/>
</dbReference>
<dbReference type="Proteomes" id="UP000254794">
    <property type="component" value="Unassembled WGS sequence"/>
</dbReference>
<evidence type="ECO:0000313" key="1">
    <source>
        <dbReference type="EMBL" id="STX52395.1"/>
    </source>
</evidence>
<name>A0A378JMD7_9GAMM</name>
<evidence type="ECO:0000313" key="2">
    <source>
        <dbReference type="Proteomes" id="UP000254794"/>
    </source>
</evidence>
<accession>A0A378JMD7</accession>
<dbReference type="RefSeq" id="WP_115331958.1">
    <property type="nucleotide sequence ID" value="NZ_CAAAHP010000006.1"/>
</dbReference>
<proteinExistence type="predicted"/>
<gene>
    <name evidence="1" type="ORF">NCTC13316_02508</name>
</gene>
<sequence>MYLNKLVLHIYNFQKEKGEKRPLYDFIREVNPIALSTCMRHIYVFDQSQLEGRQDILNKLLLFLENPREHQAKIKYEYLSGVDAYSFLLLWSIGALNKNKPLDDHRVLASIRQTCFKYETTGSVKKETAYEVNKKFLNHFLLDAKRMHQALLVNLEALKEESRGENTLIIEKFKLACHQCAEIRNNEFLDSLPLFDYSYFLLDKSVLLEKIQQNLREVKDKLSTKLSENRPKKQKNILSFFPNNLEMEKEKQEKIKIKISNLDSLIIKAQSYLVSKAEEVEIDKDNFFLFKSTTDMQKTESELVEYSMVV</sequence>
<dbReference type="OrthoDB" id="5638270at2"/>
<dbReference type="AlphaFoldDB" id="A0A378JMD7"/>